<organism evidence="2 3">
    <name type="scientific">Pelotomaculum schinkii</name>
    <dbReference type="NCBI Taxonomy" id="78350"/>
    <lineage>
        <taxon>Bacteria</taxon>
        <taxon>Bacillati</taxon>
        <taxon>Bacillota</taxon>
        <taxon>Clostridia</taxon>
        <taxon>Eubacteriales</taxon>
        <taxon>Desulfotomaculaceae</taxon>
        <taxon>Pelotomaculum</taxon>
    </lineage>
</organism>
<proteinExistence type="predicted"/>
<dbReference type="Pfam" id="PF04383">
    <property type="entry name" value="KilA-N"/>
    <property type="match status" value="1"/>
</dbReference>
<comment type="caution">
    <text evidence="2">The sequence shown here is derived from an EMBL/GenBank/DDBJ whole genome shotgun (WGS) entry which is preliminary data.</text>
</comment>
<dbReference type="SMART" id="SM01252">
    <property type="entry name" value="KilA-N"/>
    <property type="match status" value="1"/>
</dbReference>
<evidence type="ECO:0000313" key="3">
    <source>
        <dbReference type="Proteomes" id="UP000298324"/>
    </source>
</evidence>
<sequence>MPCQSEQMFGIMFVVRKLKLDQGSKDMSKNKKTSIISVQDISVTIASFDMDDYICITDMAKAKGGDARAADIIKNWIRNRSTLEFLGTWEKMYNSSFKVVEFDHFKMQAGLPTFVLSAKQWIEKTNAIGLYVQAGRYGGTYAHKDIAFEFGSAISPVFKLYLLKEYQRLKNLEYDQQKLEWDAKRFLSKTNYLIHTDAVKKYVLPQSDYTKQTEWLAYADEADLLNVALFGYTAKQWRQANSELAKKNNIRDFASINELTVLSNLETHNAELIKEGKSKEERFRILLEIARCQISILDEADKMKLLNKEANNMLKPKDS</sequence>
<keyword evidence="3" id="KW-1185">Reference proteome</keyword>
<dbReference type="EMBL" id="QFGA01000001">
    <property type="protein sequence ID" value="TEB06475.1"/>
    <property type="molecule type" value="Genomic_DNA"/>
</dbReference>
<evidence type="ECO:0000259" key="1">
    <source>
        <dbReference type="PROSITE" id="PS51301"/>
    </source>
</evidence>
<evidence type="ECO:0000313" key="2">
    <source>
        <dbReference type="EMBL" id="TEB06475.1"/>
    </source>
</evidence>
<name>A0A4Y7RBT1_9FIRM</name>
<dbReference type="InterPro" id="IPR018004">
    <property type="entry name" value="KilA/APSES_HTH"/>
</dbReference>
<dbReference type="InterPro" id="IPR017880">
    <property type="entry name" value="KilA_N"/>
</dbReference>
<gene>
    <name evidence="2" type="ORF">Psch_00002</name>
</gene>
<protein>
    <submittedName>
        <fullName evidence="2">KilA-N domain protein</fullName>
    </submittedName>
</protein>
<dbReference type="PROSITE" id="PS51301">
    <property type="entry name" value="KILA_N"/>
    <property type="match status" value="1"/>
</dbReference>
<dbReference type="Proteomes" id="UP000298324">
    <property type="component" value="Unassembled WGS sequence"/>
</dbReference>
<feature type="domain" description="KilA-N" evidence="1">
    <location>
        <begin position="32"/>
        <end position="169"/>
    </location>
</feature>
<reference evidence="2 3" key="1">
    <citation type="journal article" date="2018" name="Environ. Microbiol.">
        <title>Novel energy conservation strategies and behaviour of Pelotomaculum schinkii driving syntrophic propionate catabolism.</title>
        <authorList>
            <person name="Hidalgo-Ahumada C.A.P."/>
            <person name="Nobu M.K."/>
            <person name="Narihiro T."/>
            <person name="Tamaki H."/>
            <person name="Liu W.T."/>
            <person name="Kamagata Y."/>
            <person name="Stams A.J.M."/>
            <person name="Imachi H."/>
            <person name="Sousa D.Z."/>
        </authorList>
    </citation>
    <scope>NUCLEOTIDE SEQUENCE [LARGE SCALE GENOMIC DNA]</scope>
    <source>
        <strain evidence="2 3">HH</strain>
    </source>
</reference>
<accession>A0A4Y7RBT1</accession>
<dbReference type="AlphaFoldDB" id="A0A4Y7RBT1"/>